<dbReference type="RefSeq" id="WP_118646647.1">
    <property type="nucleotide sequence ID" value="NZ_CP060635.1"/>
</dbReference>
<dbReference type="InterPro" id="IPR012495">
    <property type="entry name" value="TadE-like_dom"/>
</dbReference>
<evidence type="ECO:0000256" key="1">
    <source>
        <dbReference type="SAM" id="Phobius"/>
    </source>
</evidence>
<evidence type="ECO:0000313" key="3">
    <source>
        <dbReference type="EMBL" id="QNM07856.1"/>
    </source>
</evidence>
<dbReference type="KEGG" id="whj:H9Q79_13170"/>
<name>A0A7G9GAM4_9FIRM</name>
<dbReference type="AlphaFoldDB" id="A0A7G9GAM4"/>
<gene>
    <name evidence="3" type="ORF">H9Q79_13170</name>
</gene>
<keyword evidence="4" id="KW-1185">Reference proteome</keyword>
<accession>A0A7G9GAM4</accession>
<organism evidence="3 4">
    <name type="scientific">Wansuia hejianensis</name>
    <dbReference type="NCBI Taxonomy" id="2763667"/>
    <lineage>
        <taxon>Bacteria</taxon>
        <taxon>Bacillati</taxon>
        <taxon>Bacillota</taxon>
        <taxon>Clostridia</taxon>
        <taxon>Lachnospirales</taxon>
        <taxon>Lachnospiraceae</taxon>
        <taxon>Wansuia</taxon>
    </lineage>
</organism>
<dbReference type="Pfam" id="PF07811">
    <property type="entry name" value="TadE"/>
    <property type="match status" value="1"/>
</dbReference>
<evidence type="ECO:0000259" key="2">
    <source>
        <dbReference type="Pfam" id="PF07811"/>
    </source>
</evidence>
<evidence type="ECO:0000313" key="4">
    <source>
        <dbReference type="Proteomes" id="UP000515860"/>
    </source>
</evidence>
<feature type="domain" description="TadE-like" evidence="2">
    <location>
        <begin position="7"/>
        <end position="48"/>
    </location>
</feature>
<keyword evidence="1" id="KW-0472">Membrane</keyword>
<feature type="transmembrane region" description="Helical" evidence="1">
    <location>
        <begin position="15"/>
        <end position="34"/>
    </location>
</feature>
<dbReference type="Proteomes" id="UP000515860">
    <property type="component" value="Chromosome"/>
</dbReference>
<keyword evidence="1" id="KW-0812">Transmembrane</keyword>
<proteinExistence type="predicted"/>
<dbReference type="EMBL" id="CP060635">
    <property type="protein sequence ID" value="QNM07856.1"/>
    <property type="molecule type" value="Genomic_DNA"/>
</dbReference>
<reference evidence="3 4" key="1">
    <citation type="submission" date="2020-08" db="EMBL/GenBank/DDBJ databases">
        <authorList>
            <person name="Liu C."/>
            <person name="Sun Q."/>
        </authorList>
    </citation>
    <scope>NUCLEOTIDE SEQUENCE [LARGE SCALE GENOMIC DNA]</scope>
    <source>
        <strain evidence="3 4">NSJ-29</strain>
    </source>
</reference>
<sequence>MNEWKKGSFTVESAFLIPMAVMLTALLIVFTFYAHNKVWYTAAAYEAALAGNGRREGNEWDASASAREKAEERSVQQVMPGSKPDIYAGSSPWGTEVRYSGQRFPMFSEHLFTYTAEAKVEKVRPVKYLRALWLMKELEGSISSENPE</sequence>
<keyword evidence="1" id="KW-1133">Transmembrane helix</keyword>
<protein>
    <submittedName>
        <fullName evidence="3">Pilus assembly protein</fullName>
    </submittedName>
</protein>